<dbReference type="AlphaFoldDB" id="A0A855NE85"/>
<proteinExistence type="predicted"/>
<evidence type="ECO:0000313" key="2">
    <source>
        <dbReference type="Proteomes" id="UP000239685"/>
    </source>
</evidence>
<name>A0A855NE85_CAMHY</name>
<dbReference type="Gene3D" id="1.10.1200.10">
    <property type="entry name" value="ACP-like"/>
    <property type="match status" value="1"/>
</dbReference>
<sequence>MQEIIEILQTVRNDIDFTNATKLVSDGIIDSFDILQIVMELEEKFDIQIEPQYIEPENFNSAKAIKEMIEKLKNAK</sequence>
<comment type="caution">
    <text evidence="1">The sequence shown here is derived from an EMBL/GenBank/DDBJ whole genome shotgun (WGS) entry which is preliminary data.</text>
</comment>
<dbReference type="InterPro" id="IPR036736">
    <property type="entry name" value="ACP-like_sf"/>
</dbReference>
<dbReference type="Proteomes" id="UP000239685">
    <property type="component" value="Unassembled WGS sequence"/>
</dbReference>
<dbReference type="EMBL" id="NIQP01000005">
    <property type="protein sequence ID" value="PPB71530.1"/>
    <property type="molecule type" value="Genomic_DNA"/>
</dbReference>
<organism evidence="1 2">
    <name type="scientific">Campylobacter hyointestinalis subsp. hyointestinalis</name>
    <dbReference type="NCBI Taxonomy" id="91352"/>
    <lineage>
        <taxon>Bacteria</taxon>
        <taxon>Pseudomonadati</taxon>
        <taxon>Campylobacterota</taxon>
        <taxon>Epsilonproteobacteria</taxon>
        <taxon>Campylobacterales</taxon>
        <taxon>Campylobacteraceae</taxon>
        <taxon>Campylobacter</taxon>
    </lineage>
</organism>
<reference evidence="1 2" key="1">
    <citation type="submission" date="2017-06" db="EMBL/GenBank/DDBJ databases">
        <title>Updating the genomic taxonomy and epidemiology of Campylobacter hyointestinalis; discovery in New Zealand farmed ruminants.</title>
        <authorList>
            <person name="Wilkinson D.A."/>
            <person name="Fayaz A."/>
            <person name="Biggs P.J."/>
            <person name="Midwinter A.C."/>
        </authorList>
    </citation>
    <scope>NUCLEOTIDE SEQUENCE [LARGE SCALE GENOMIC DNA]</scope>
    <source>
        <strain evidence="1 2">S1614a</strain>
    </source>
</reference>
<gene>
    <name evidence="1" type="ORF">CDQ78_05955</name>
</gene>
<evidence type="ECO:0000313" key="1">
    <source>
        <dbReference type="EMBL" id="PPB71530.1"/>
    </source>
</evidence>
<accession>A0A855NE85</accession>
<protein>
    <submittedName>
        <fullName evidence="1">Acyl carrier protein</fullName>
    </submittedName>
</protein>
<dbReference type="RefSeq" id="WP_034963347.1">
    <property type="nucleotide sequence ID" value="NZ_CBCRTP010000009.1"/>
</dbReference>
<dbReference type="SUPFAM" id="SSF47336">
    <property type="entry name" value="ACP-like"/>
    <property type="match status" value="1"/>
</dbReference>